<keyword evidence="1" id="KW-1185">Reference proteome</keyword>
<dbReference type="Proteomes" id="UP000887572">
    <property type="component" value="Unplaced"/>
</dbReference>
<proteinExistence type="predicted"/>
<accession>A0A914HEV2</accession>
<reference evidence="2" key="1">
    <citation type="submission" date="2022-11" db="UniProtKB">
        <authorList>
            <consortium name="WormBaseParasite"/>
        </authorList>
    </citation>
    <scope>IDENTIFICATION</scope>
</reference>
<dbReference type="AlphaFoldDB" id="A0A914HEV2"/>
<evidence type="ECO:0000313" key="2">
    <source>
        <dbReference type="WBParaSite" id="Gr19_v10_g16711.t1"/>
    </source>
</evidence>
<protein>
    <submittedName>
        <fullName evidence="2">Uncharacterized protein</fullName>
    </submittedName>
</protein>
<sequence length="86" mass="9744">MRPPPPFFAKTSSIRVHLSIIPYLFFRFIRSNFSSSSDRILLLFRSNSSSSIIVFLYLFPAPLPSPLLFHKLPCPSIHPPLLVGDS</sequence>
<organism evidence="1 2">
    <name type="scientific">Globodera rostochiensis</name>
    <name type="common">Golden nematode worm</name>
    <name type="synonym">Heterodera rostochiensis</name>
    <dbReference type="NCBI Taxonomy" id="31243"/>
    <lineage>
        <taxon>Eukaryota</taxon>
        <taxon>Metazoa</taxon>
        <taxon>Ecdysozoa</taxon>
        <taxon>Nematoda</taxon>
        <taxon>Chromadorea</taxon>
        <taxon>Rhabditida</taxon>
        <taxon>Tylenchina</taxon>
        <taxon>Tylenchomorpha</taxon>
        <taxon>Tylenchoidea</taxon>
        <taxon>Heteroderidae</taxon>
        <taxon>Heteroderinae</taxon>
        <taxon>Globodera</taxon>
    </lineage>
</organism>
<dbReference type="WBParaSite" id="Gr19_v10_g16711.t1">
    <property type="protein sequence ID" value="Gr19_v10_g16711.t1"/>
    <property type="gene ID" value="Gr19_v10_g16711"/>
</dbReference>
<evidence type="ECO:0000313" key="1">
    <source>
        <dbReference type="Proteomes" id="UP000887572"/>
    </source>
</evidence>
<name>A0A914HEV2_GLORO</name>